<protein>
    <recommendedName>
        <fullName evidence="11">Nucleolar protein 14</fullName>
    </recommendedName>
</protein>
<feature type="compositionally biased region" description="Acidic residues" evidence="8">
    <location>
        <begin position="386"/>
        <end position="420"/>
    </location>
</feature>
<keyword evidence="3" id="KW-0690">Ribosome biogenesis</keyword>
<feature type="compositionally biased region" description="Basic and acidic residues" evidence="8">
    <location>
        <begin position="27"/>
        <end position="49"/>
    </location>
</feature>
<proteinExistence type="inferred from homology"/>
<feature type="compositionally biased region" description="Basic and acidic residues" evidence="8">
    <location>
        <begin position="322"/>
        <end position="344"/>
    </location>
</feature>
<comment type="caution">
    <text evidence="9">The sequence shown here is derived from an EMBL/GenBank/DDBJ whole genome shotgun (WGS) entry which is preliminary data.</text>
</comment>
<feature type="region of interest" description="Disordered" evidence="8">
    <location>
        <begin position="279"/>
        <end position="440"/>
    </location>
</feature>
<name>A0AAW0TVC9_SCYPA</name>
<evidence type="ECO:0000256" key="6">
    <source>
        <dbReference type="ARBA" id="ARBA00024695"/>
    </source>
</evidence>
<evidence type="ECO:0000313" key="9">
    <source>
        <dbReference type="EMBL" id="KAK8391516.1"/>
    </source>
</evidence>
<comment type="subcellular location">
    <subcellularLocation>
        <location evidence="1">Nucleus</location>
        <location evidence="1">Nucleolus</location>
    </subcellularLocation>
</comment>
<evidence type="ECO:0008006" key="11">
    <source>
        <dbReference type="Google" id="ProtNLM"/>
    </source>
</evidence>
<feature type="compositionally biased region" description="Basic and acidic residues" evidence="8">
    <location>
        <begin position="279"/>
        <end position="299"/>
    </location>
</feature>
<dbReference type="GO" id="GO:0030692">
    <property type="term" value="C:Noc4p-Nop14p complex"/>
    <property type="evidence" value="ECO:0007669"/>
    <property type="project" value="TreeGrafter"/>
</dbReference>
<sequence>MGKKGKFRPRAGANQHQAGQAKGKKHNPFEIHINRMKHDVVGRKSKTDRGLPGVSRAKAVKKREKTLLQEYKVRHKTNIFLDRRIGENNSHMDPEKKMALRLAAEKRRQFGKKSLFNLNEDEELTHAGHALDDSNLNDKLSLSDDEDDDMLDAKFVKEQHFGGGGLLTKLDGADETDKEKPKSRKEWIDEIIAESKKKKAESRKEKEEQYEAVSKLNSELQSFMKLMANQAMTKDDKDNARKNCEFRDYDTLFQELTFDRTGKAKAVEKLKTPEELISEKREHLLNLEADRVRRMKGEKPSSGAKPKSADDLDDGFTLTQDQRFHVSYKDGEILAHTDLKKSSAEEGEDEEQGSNDIEDEEKDEEEEREEEEEEEEEEEGGKGEEEKEEDANVEEKDSDEESDKYSDILEESESEDDEKEIDEKTDKNVTQSKKIKDAPRKEMMEAAKKEIPYTFEVPQDYEAFWALLENHSPKEVGLILDRMITCNHPSLGGKNKEKCDDVFAYILQTLHILTEEDGDSPLVDVSPFVYVDQLVSPLYTITQVSPVNSAKALLQVIEEKYEDCSKTKFKKYPLASTFVFLKIAGLLFPASDYIHPVMTPVLVFLCQLAGQAKISSCRDITAALFTAHLLYEYLSLSKRFVPELTNTMNGLLFMAVRGQDKTQLPLTPPFKCVGPTASLLVLETPVTQFSETKLIFEDLNNKEKQIDDDFKINVFCKAVKLLKLLSNCWIELPSIRAIMTPTKTLLQAMTLENYTDNVKKLVEEFLSVFESLPSEGNALVREERKPTAIQMFEPAIEKIIDGVKKRHGTKEYLEKQKLIHKLKREKKGARREVQRDTAFLARQQLQETLRSDADRKRKVGQIMSGLQMQEGEFKKMKKKK</sequence>
<gene>
    <name evidence="9" type="ORF">O3P69_017225</name>
</gene>
<keyword evidence="4" id="KW-0698">rRNA processing</keyword>
<evidence type="ECO:0000313" key="10">
    <source>
        <dbReference type="Proteomes" id="UP001487740"/>
    </source>
</evidence>
<comment type="similarity">
    <text evidence="2">Belongs to the NOP14 family.</text>
</comment>
<comment type="function">
    <text evidence="6">Involved in nucleolar processing of pre-18S ribosomal RNA. Has a role in the nuclear export of 40S pre-ribosomal subunit to the cytoplasm.</text>
</comment>
<evidence type="ECO:0000256" key="1">
    <source>
        <dbReference type="ARBA" id="ARBA00004604"/>
    </source>
</evidence>
<dbReference type="AlphaFoldDB" id="A0AAW0TVC9"/>
<dbReference type="EMBL" id="JARAKH010000024">
    <property type="protein sequence ID" value="KAK8391516.1"/>
    <property type="molecule type" value="Genomic_DNA"/>
</dbReference>
<accession>A0AAW0TVC9</accession>
<evidence type="ECO:0000256" key="3">
    <source>
        <dbReference type="ARBA" id="ARBA00022517"/>
    </source>
</evidence>
<feature type="region of interest" description="Disordered" evidence="8">
    <location>
        <begin position="1"/>
        <end position="60"/>
    </location>
</feature>
<dbReference type="EMBL" id="JARAKH010000024">
    <property type="protein sequence ID" value="KAK8391517.1"/>
    <property type="molecule type" value="Genomic_DNA"/>
</dbReference>
<feature type="coiled-coil region" evidence="7">
    <location>
        <begin position="188"/>
        <end position="219"/>
    </location>
</feature>
<organism evidence="9 10">
    <name type="scientific">Scylla paramamosain</name>
    <name type="common">Mud crab</name>
    <dbReference type="NCBI Taxonomy" id="85552"/>
    <lineage>
        <taxon>Eukaryota</taxon>
        <taxon>Metazoa</taxon>
        <taxon>Ecdysozoa</taxon>
        <taxon>Arthropoda</taxon>
        <taxon>Crustacea</taxon>
        <taxon>Multicrustacea</taxon>
        <taxon>Malacostraca</taxon>
        <taxon>Eumalacostraca</taxon>
        <taxon>Eucarida</taxon>
        <taxon>Decapoda</taxon>
        <taxon>Pleocyemata</taxon>
        <taxon>Brachyura</taxon>
        <taxon>Eubrachyura</taxon>
        <taxon>Portunoidea</taxon>
        <taxon>Portunidae</taxon>
        <taxon>Portuninae</taxon>
        <taxon>Scylla</taxon>
    </lineage>
</organism>
<feature type="compositionally biased region" description="Acidic residues" evidence="8">
    <location>
        <begin position="345"/>
        <end position="379"/>
    </location>
</feature>
<evidence type="ECO:0000256" key="4">
    <source>
        <dbReference type="ARBA" id="ARBA00022552"/>
    </source>
</evidence>
<evidence type="ECO:0000256" key="2">
    <source>
        <dbReference type="ARBA" id="ARBA00007466"/>
    </source>
</evidence>
<keyword evidence="7" id="KW-0175">Coiled coil</keyword>
<evidence type="ECO:0000256" key="8">
    <source>
        <dbReference type="SAM" id="MobiDB-lite"/>
    </source>
</evidence>
<keyword evidence="10" id="KW-1185">Reference proteome</keyword>
<feature type="region of interest" description="Disordered" evidence="8">
    <location>
        <begin position="851"/>
        <end position="880"/>
    </location>
</feature>
<dbReference type="GO" id="GO:0032040">
    <property type="term" value="C:small-subunit processome"/>
    <property type="evidence" value="ECO:0007669"/>
    <property type="project" value="InterPro"/>
</dbReference>
<dbReference type="InterPro" id="IPR007276">
    <property type="entry name" value="Nop14"/>
</dbReference>
<keyword evidence="5" id="KW-0539">Nucleus</keyword>
<dbReference type="PANTHER" id="PTHR23183">
    <property type="entry name" value="NOP14"/>
    <property type="match status" value="1"/>
</dbReference>
<evidence type="ECO:0000256" key="5">
    <source>
        <dbReference type="ARBA" id="ARBA00023242"/>
    </source>
</evidence>
<reference evidence="9 10" key="1">
    <citation type="submission" date="2023-03" db="EMBL/GenBank/DDBJ databases">
        <title>High-quality genome of Scylla paramamosain provides insights in environmental adaptation.</title>
        <authorList>
            <person name="Zhang L."/>
        </authorList>
    </citation>
    <scope>NUCLEOTIDE SEQUENCE [LARGE SCALE GENOMIC DNA]</scope>
    <source>
        <strain evidence="9">LZ_2023a</strain>
        <tissue evidence="9">Muscle</tissue>
    </source>
</reference>
<dbReference type="Pfam" id="PF04147">
    <property type="entry name" value="Nop14"/>
    <property type="match status" value="1"/>
</dbReference>
<dbReference type="Proteomes" id="UP001487740">
    <property type="component" value="Unassembled WGS sequence"/>
</dbReference>
<dbReference type="GO" id="GO:0030490">
    <property type="term" value="P:maturation of SSU-rRNA"/>
    <property type="evidence" value="ECO:0007669"/>
    <property type="project" value="TreeGrafter"/>
</dbReference>
<dbReference type="PANTHER" id="PTHR23183:SF0">
    <property type="entry name" value="NUCLEOLAR PROTEIN 14"/>
    <property type="match status" value="1"/>
</dbReference>
<evidence type="ECO:0000256" key="7">
    <source>
        <dbReference type="SAM" id="Coils"/>
    </source>
</evidence>